<dbReference type="AlphaFoldDB" id="A0A6A4GSB2"/>
<keyword evidence="2" id="KW-0812">Transmembrane</keyword>
<evidence type="ECO:0000256" key="1">
    <source>
        <dbReference type="SAM" id="MobiDB-lite"/>
    </source>
</evidence>
<keyword evidence="2" id="KW-1133">Transmembrane helix</keyword>
<keyword evidence="4" id="KW-1185">Reference proteome</keyword>
<accession>A0A6A4GSB2</accession>
<proteinExistence type="predicted"/>
<gene>
    <name evidence="3" type="ORF">BT96DRAFT_437787</name>
</gene>
<keyword evidence="2" id="KW-0472">Membrane</keyword>
<evidence type="ECO:0000313" key="3">
    <source>
        <dbReference type="EMBL" id="KAE9388326.1"/>
    </source>
</evidence>
<dbReference type="Proteomes" id="UP000799118">
    <property type="component" value="Unassembled WGS sequence"/>
</dbReference>
<organism evidence="3 4">
    <name type="scientific">Gymnopus androsaceus JB14</name>
    <dbReference type="NCBI Taxonomy" id="1447944"/>
    <lineage>
        <taxon>Eukaryota</taxon>
        <taxon>Fungi</taxon>
        <taxon>Dikarya</taxon>
        <taxon>Basidiomycota</taxon>
        <taxon>Agaricomycotina</taxon>
        <taxon>Agaricomycetes</taxon>
        <taxon>Agaricomycetidae</taxon>
        <taxon>Agaricales</taxon>
        <taxon>Marasmiineae</taxon>
        <taxon>Omphalotaceae</taxon>
        <taxon>Gymnopus</taxon>
    </lineage>
</organism>
<feature type="region of interest" description="Disordered" evidence="1">
    <location>
        <begin position="194"/>
        <end position="214"/>
    </location>
</feature>
<feature type="compositionally biased region" description="Polar residues" evidence="1">
    <location>
        <begin position="202"/>
        <end position="214"/>
    </location>
</feature>
<evidence type="ECO:0000256" key="2">
    <source>
        <dbReference type="SAM" id="Phobius"/>
    </source>
</evidence>
<name>A0A6A4GSB2_9AGAR</name>
<evidence type="ECO:0000313" key="4">
    <source>
        <dbReference type="Proteomes" id="UP000799118"/>
    </source>
</evidence>
<feature type="transmembrane region" description="Helical" evidence="2">
    <location>
        <begin position="21"/>
        <end position="41"/>
    </location>
</feature>
<dbReference type="EMBL" id="ML769749">
    <property type="protein sequence ID" value="KAE9388326.1"/>
    <property type="molecule type" value="Genomic_DNA"/>
</dbReference>
<protein>
    <submittedName>
        <fullName evidence="3">Uncharacterized protein</fullName>
    </submittedName>
</protein>
<reference evidence="3" key="1">
    <citation type="journal article" date="2019" name="Environ. Microbiol.">
        <title>Fungal ecological strategies reflected in gene transcription - a case study of two litter decomposers.</title>
        <authorList>
            <person name="Barbi F."/>
            <person name="Kohler A."/>
            <person name="Barry K."/>
            <person name="Baskaran P."/>
            <person name="Daum C."/>
            <person name="Fauchery L."/>
            <person name="Ihrmark K."/>
            <person name="Kuo A."/>
            <person name="LaButti K."/>
            <person name="Lipzen A."/>
            <person name="Morin E."/>
            <person name="Grigoriev I.V."/>
            <person name="Henrissat B."/>
            <person name="Lindahl B."/>
            <person name="Martin F."/>
        </authorList>
    </citation>
    <scope>NUCLEOTIDE SEQUENCE</scope>
    <source>
        <strain evidence="3">JB14</strain>
    </source>
</reference>
<sequence>MVMHIPLPNAQLRHYMEFNHCTWLILITACTEHFLLMVGWWRMIQPTLSLFEVPLLAWIASLSQTFVPPCEPLIYSSNLVLLLRPRHPSISWHGDGVHLRNQHPFHSDLVFVLNGSYNMHTQRISGSPSGQLQCREQSDRMHKSALFVLRSFQLHNKVFWFSLSEASFSDTRSMTSELALEDVHVRLCEGPGDPEAGVGESLTLSSSPSVGYIV</sequence>